<feature type="compositionally biased region" description="Basic and acidic residues" evidence="6">
    <location>
        <begin position="1"/>
        <end position="14"/>
    </location>
</feature>
<keyword evidence="10" id="KW-1185">Reference proteome</keyword>
<feature type="transmembrane region" description="Helical" evidence="7">
    <location>
        <begin position="168"/>
        <end position="188"/>
    </location>
</feature>
<reference evidence="9" key="2">
    <citation type="submission" date="2022-01" db="EMBL/GenBank/DDBJ databases">
        <authorList>
            <person name="Hirooka S."/>
            <person name="Miyagishima S.Y."/>
        </authorList>
    </citation>
    <scope>NUCLEOTIDE SEQUENCE</scope>
    <source>
        <strain evidence="9">NBRC 102759</strain>
    </source>
</reference>
<accession>A0A9C7UPT4</accession>
<gene>
    <name evidence="9" type="ORF">GpartN1_g2707.t1</name>
</gene>
<dbReference type="OrthoDB" id="10356708at2759"/>
<feature type="region of interest" description="Disordered" evidence="6">
    <location>
        <begin position="1"/>
        <end position="94"/>
    </location>
</feature>
<dbReference type="EMBL" id="BQMJ01000019">
    <property type="protein sequence ID" value="GJQ10916.1"/>
    <property type="molecule type" value="Genomic_DNA"/>
</dbReference>
<evidence type="ECO:0000256" key="6">
    <source>
        <dbReference type="SAM" id="MobiDB-lite"/>
    </source>
</evidence>
<evidence type="ECO:0000259" key="8">
    <source>
        <dbReference type="Pfam" id="PF02656"/>
    </source>
</evidence>
<dbReference type="AlphaFoldDB" id="A0A9C7UPT4"/>
<evidence type="ECO:0000256" key="5">
    <source>
        <dbReference type="ARBA" id="ARBA00023136"/>
    </source>
</evidence>
<feature type="compositionally biased region" description="Basic and acidic residues" evidence="6">
    <location>
        <begin position="43"/>
        <end position="53"/>
    </location>
</feature>
<keyword evidence="3 7" id="KW-0812">Transmembrane</keyword>
<sequence length="201" mass="21907">MEEEEQRRLAERPSSEQGAVESKATSQPTSGQPQNSVYTVSDTEERMNERKDATGAPCMNNSAPSSEPVQNGPTMSTANVPQGKSPPVVNPLDHHANERTFNSWQRTSAAYLVIGIALAKFFKGLTAIAGFIFFLIGCVIVVFAALRFESKRKHIDNFEYPAETVGPWIVTLCTVGVGVLSLAALWLGGKPAYIKNGRLFF</sequence>
<proteinExistence type="predicted"/>
<evidence type="ECO:0000256" key="4">
    <source>
        <dbReference type="ARBA" id="ARBA00022989"/>
    </source>
</evidence>
<evidence type="ECO:0000256" key="7">
    <source>
        <dbReference type="SAM" id="Phobius"/>
    </source>
</evidence>
<dbReference type="PANTHER" id="PTHR34187:SF2">
    <property type="entry name" value="DUF202 DOMAIN-CONTAINING PROTEIN"/>
    <property type="match status" value="1"/>
</dbReference>
<protein>
    <recommendedName>
        <fullName evidence="8">DUF202 domain-containing protein</fullName>
    </recommendedName>
</protein>
<evidence type="ECO:0000256" key="2">
    <source>
        <dbReference type="ARBA" id="ARBA00022475"/>
    </source>
</evidence>
<feature type="compositionally biased region" description="Polar residues" evidence="6">
    <location>
        <begin position="23"/>
        <end position="41"/>
    </location>
</feature>
<dbReference type="PANTHER" id="PTHR34187">
    <property type="entry name" value="FGR18P"/>
    <property type="match status" value="1"/>
</dbReference>
<evidence type="ECO:0000313" key="9">
    <source>
        <dbReference type="EMBL" id="GJQ10916.1"/>
    </source>
</evidence>
<feature type="compositionally biased region" description="Polar residues" evidence="6">
    <location>
        <begin position="59"/>
        <end position="82"/>
    </location>
</feature>
<keyword evidence="5 7" id="KW-0472">Membrane</keyword>
<evidence type="ECO:0000256" key="3">
    <source>
        <dbReference type="ARBA" id="ARBA00022692"/>
    </source>
</evidence>
<dbReference type="GO" id="GO:0005886">
    <property type="term" value="C:plasma membrane"/>
    <property type="evidence" value="ECO:0007669"/>
    <property type="project" value="UniProtKB-SubCell"/>
</dbReference>
<dbReference type="Proteomes" id="UP001061958">
    <property type="component" value="Unassembled WGS sequence"/>
</dbReference>
<evidence type="ECO:0000256" key="1">
    <source>
        <dbReference type="ARBA" id="ARBA00004651"/>
    </source>
</evidence>
<evidence type="ECO:0000313" key="10">
    <source>
        <dbReference type="Proteomes" id="UP001061958"/>
    </source>
</evidence>
<keyword evidence="2" id="KW-1003">Cell membrane</keyword>
<comment type="caution">
    <text evidence="9">The sequence shown here is derived from an EMBL/GenBank/DDBJ whole genome shotgun (WGS) entry which is preliminary data.</text>
</comment>
<reference evidence="9" key="1">
    <citation type="journal article" date="2022" name="Proc. Natl. Acad. Sci. U.S.A.">
        <title>Life cycle and functional genomics of the unicellular red alga Galdieria for elucidating algal and plant evolution and industrial use.</title>
        <authorList>
            <person name="Hirooka S."/>
            <person name="Itabashi T."/>
            <person name="Ichinose T.M."/>
            <person name="Onuma R."/>
            <person name="Fujiwara T."/>
            <person name="Yamashita S."/>
            <person name="Jong L.W."/>
            <person name="Tomita R."/>
            <person name="Iwane A.H."/>
            <person name="Miyagishima S.Y."/>
        </authorList>
    </citation>
    <scope>NUCLEOTIDE SEQUENCE</scope>
    <source>
        <strain evidence="9">NBRC 102759</strain>
    </source>
</reference>
<dbReference type="Pfam" id="PF02656">
    <property type="entry name" value="DUF202"/>
    <property type="match status" value="1"/>
</dbReference>
<feature type="domain" description="DUF202" evidence="8">
    <location>
        <begin position="93"/>
        <end position="153"/>
    </location>
</feature>
<comment type="subcellular location">
    <subcellularLocation>
        <location evidence="1">Cell membrane</location>
        <topology evidence="1">Multi-pass membrane protein</topology>
    </subcellularLocation>
</comment>
<feature type="transmembrane region" description="Helical" evidence="7">
    <location>
        <begin position="125"/>
        <end position="148"/>
    </location>
</feature>
<organism evidence="9 10">
    <name type="scientific">Galdieria partita</name>
    <dbReference type="NCBI Taxonomy" id="83374"/>
    <lineage>
        <taxon>Eukaryota</taxon>
        <taxon>Rhodophyta</taxon>
        <taxon>Bangiophyceae</taxon>
        <taxon>Galdieriales</taxon>
        <taxon>Galdieriaceae</taxon>
        <taxon>Galdieria</taxon>
    </lineage>
</organism>
<keyword evidence="4 7" id="KW-1133">Transmembrane helix</keyword>
<dbReference type="InterPro" id="IPR003807">
    <property type="entry name" value="DUF202"/>
</dbReference>
<name>A0A9C7UPT4_9RHOD</name>
<dbReference type="InterPro" id="IPR052053">
    <property type="entry name" value="IM_YidH-like"/>
</dbReference>